<protein>
    <recommendedName>
        <fullName evidence="2">Death domain-containing protein</fullName>
    </recommendedName>
</protein>
<name>C3Y2Q7_BRAFL</name>
<accession>C3Y2Q7</accession>
<dbReference type="InterPro" id="IPR016729">
    <property type="entry name" value="FADD"/>
</dbReference>
<dbReference type="PANTHER" id="PTHR15077:SF9">
    <property type="entry name" value="C-TERMINAL OF ROC (COR) DOMAIN-CONTAINING PROTEIN"/>
    <property type="match status" value="1"/>
</dbReference>
<dbReference type="PANTHER" id="PTHR15077">
    <property type="entry name" value="FAS-ASSOCIATING DEATH DOMAIN-CONTAINING PROTEIN FADD"/>
    <property type="match status" value="1"/>
</dbReference>
<proteinExistence type="predicted"/>
<sequence length="564" mass="64163">MQPLVDQSEIDVSDIFDYVAESVVRWKDLARKLELSEAKIGRTDAEQRGNVKESCIEILETWRLKEGCNATVEALQGALTEAGQKAIADEIDDHLRNHLEGKSPTVFRKRKRTTFDVEQLETLTITEGSHTTVPAGDTDSAMGSTGTGDSPAQPRLRTKSGDTLGMSPRAHLAECTKCHVMSEDLQSYLKCSTGHLICHISQYVKASEHTTKDSVWIFVVDSNLWVEGKKLISKERKFKVAEDPRIRIDVGKNNQLLTQAIVFEGVQKQPDSWKMGDKWVKRMEEVCRWPFRYAWILEDNVDINDLLVVFIKGKDTEGTFRGPELDEMLDLVKKDPCLLSVSTNVQAYFSYSKKSRETDEGVNICLSNQFSGLTDMYDKVEQLEDEGFHSLEEEREDETTLQASFAIHQRGARPHLQQFPVQPTYRQPSRPGARQHRPFYHPPVTSQAMTPWSPTTEASGAWIPAPMKNRQSPYRPRYSEHCPRKFNCGRGRHCEYTHTPEEVEFLKQRPPGLKVYKVKLCDKWKTGYCMSEACACNWAHGEGDASCLRCNCRGHLTDNCPTYM</sequence>
<dbReference type="EMBL" id="GG666482">
    <property type="protein sequence ID" value="EEN65319.1"/>
    <property type="molecule type" value="Genomic_DNA"/>
</dbReference>
<gene>
    <name evidence="3" type="ORF">BRAFLDRAFT_86773</name>
</gene>
<dbReference type="Gene3D" id="1.10.533.10">
    <property type="entry name" value="Death Domain, Fas"/>
    <property type="match status" value="1"/>
</dbReference>
<dbReference type="SMART" id="SM00005">
    <property type="entry name" value="DEATH"/>
    <property type="match status" value="1"/>
</dbReference>
<dbReference type="InterPro" id="IPR011029">
    <property type="entry name" value="DEATH-like_dom_sf"/>
</dbReference>
<dbReference type="CDD" id="cd01670">
    <property type="entry name" value="Death"/>
    <property type="match status" value="1"/>
</dbReference>
<feature type="compositionally biased region" description="Polar residues" evidence="1">
    <location>
        <begin position="141"/>
        <end position="150"/>
    </location>
</feature>
<feature type="region of interest" description="Disordered" evidence="1">
    <location>
        <begin position="442"/>
        <end position="467"/>
    </location>
</feature>
<dbReference type="FunFam" id="1.10.533.10:FF:000145">
    <property type="entry name" value="Uncharacterized protein"/>
    <property type="match status" value="1"/>
</dbReference>
<dbReference type="AlphaFoldDB" id="C3Y2Q7"/>
<evidence type="ECO:0000259" key="2">
    <source>
        <dbReference type="PROSITE" id="PS50017"/>
    </source>
</evidence>
<evidence type="ECO:0000313" key="3">
    <source>
        <dbReference type="EMBL" id="EEN65319.1"/>
    </source>
</evidence>
<dbReference type="InParanoid" id="C3Y2Q7"/>
<dbReference type="InterPro" id="IPR000488">
    <property type="entry name" value="Death_dom"/>
</dbReference>
<organism>
    <name type="scientific">Branchiostoma floridae</name>
    <name type="common">Florida lancelet</name>
    <name type="synonym">Amphioxus</name>
    <dbReference type="NCBI Taxonomy" id="7739"/>
    <lineage>
        <taxon>Eukaryota</taxon>
        <taxon>Metazoa</taxon>
        <taxon>Chordata</taxon>
        <taxon>Cephalochordata</taxon>
        <taxon>Leptocardii</taxon>
        <taxon>Amphioxiformes</taxon>
        <taxon>Branchiostomatidae</taxon>
        <taxon>Branchiostoma</taxon>
    </lineage>
</organism>
<feature type="domain" description="Death" evidence="2">
    <location>
        <begin position="25"/>
        <end position="95"/>
    </location>
</feature>
<dbReference type="STRING" id="7739.C3Y2Q7"/>
<dbReference type="SUPFAM" id="SSF47986">
    <property type="entry name" value="DEATH domain"/>
    <property type="match status" value="1"/>
</dbReference>
<dbReference type="PROSITE" id="PS50017">
    <property type="entry name" value="DEATH_DOMAIN"/>
    <property type="match status" value="1"/>
</dbReference>
<feature type="compositionally biased region" description="Polar residues" evidence="1">
    <location>
        <begin position="444"/>
        <end position="458"/>
    </location>
</feature>
<reference evidence="3" key="1">
    <citation type="journal article" date="2008" name="Nature">
        <title>The amphioxus genome and the evolution of the chordate karyotype.</title>
        <authorList>
            <consortium name="US DOE Joint Genome Institute (JGI-PGF)"/>
            <person name="Putnam N.H."/>
            <person name="Butts T."/>
            <person name="Ferrier D.E.K."/>
            <person name="Furlong R.F."/>
            <person name="Hellsten U."/>
            <person name="Kawashima T."/>
            <person name="Robinson-Rechavi M."/>
            <person name="Shoguchi E."/>
            <person name="Terry A."/>
            <person name="Yu J.-K."/>
            <person name="Benito-Gutierrez E.L."/>
            <person name="Dubchak I."/>
            <person name="Garcia-Fernandez J."/>
            <person name="Gibson-Brown J.J."/>
            <person name="Grigoriev I.V."/>
            <person name="Horton A.C."/>
            <person name="de Jong P.J."/>
            <person name="Jurka J."/>
            <person name="Kapitonov V.V."/>
            <person name="Kohara Y."/>
            <person name="Kuroki Y."/>
            <person name="Lindquist E."/>
            <person name="Lucas S."/>
            <person name="Osoegawa K."/>
            <person name="Pennacchio L.A."/>
            <person name="Salamov A.A."/>
            <person name="Satou Y."/>
            <person name="Sauka-Spengler T."/>
            <person name="Schmutz J."/>
            <person name="Shin-I T."/>
            <person name="Toyoda A."/>
            <person name="Bronner-Fraser M."/>
            <person name="Fujiyama A."/>
            <person name="Holland L.Z."/>
            <person name="Holland P.W.H."/>
            <person name="Satoh N."/>
            <person name="Rokhsar D.S."/>
        </authorList>
    </citation>
    <scope>NUCLEOTIDE SEQUENCE [LARGE SCALE GENOMIC DNA]</scope>
    <source>
        <strain evidence="3">S238N-H82</strain>
        <tissue evidence="3">Testes</tissue>
    </source>
</reference>
<evidence type="ECO:0000256" key="1">
    <source>
        <dbReference type="SAM" id="MobiDB-lite"/>
    </source>
</evidence>
<dbReference type="Pfam" id="PF00531">
    <property type="entry name" value="Death"/>
    <property type="match status" value="1"/>
</dbReference>
<dbReference type="GO" id="GO:0007165">
    <property type="term" value="P:signal transduction"/>
    <property type="evidence" value="ECO:0007669"/>
    <property type="project" value="InterPro"/>
</dbReference>
<feature type="region of interest" description="Disordered" evidence="1">
    <location>
        <begin position="129"/>
        <end position="164"/>
    </location>
</feature>